<keyword evidence="3" id="KW-0547">Nucleotide-binding</keyword>
<reference evidence="7 8" key="1">
    <citation type="submission" date="2020-08" db="EMBL/GenBank/DDBJ databases">
        <title>Sequencing the genomes of 1000 actinobacteria strains.</title>
        <authorList>
            <person name="Klenk H.-P."/>
        </authorList>
    </citation>
    <scope>NUCLEOTIDE SEQUENCE [LARGE SCALE GENOMIC DNA]</scope>
    <source>
        <strain evidence="7 8">DSM 43582</strain>
    </source>
</reference>
<keyword evidence="8" id="KW-1185">Reference proteome</keyword>
<evidence type="ECO:0000259" key="6">
    <source>
        <dbReference type="PROSITE" id="PS50893"/>
    </source>
</evidence>
<sequence>MTAARPLAFAVTGLSKRFEGVHAVREVSFSVPAGATAALVGPPGSGKTTILRMLLGLLPPTAGSASIGGPGSGAHRAARPVGAMPQPRGQHPARSPRDHLRVYAAAAGVSDDRVDALLALTNLGAVAREPVRALPVGAHTRLALATALLGDPPLLVLDDPVEGLDPGERAWLGDYLRGHARRGGATLLTSQSLAAVLPIADQLIVLGGGAVVYEGSPRRLRRSHPDRLIVGASSPIALATTLAAHGFTDTVMRADGRLAVAEASRTEIENAASTARVQLTELIPEPVHPDRVLAALTRTAPAPPPTAPPMPYGTPP</sequence>
<dbReference type="SUPFAM" id="SSF52540">
    <property type="entry name" value="P-loop containing nucleoside triphosphate hydrolases"/>
    <property type="match status" value="1"/>
</dbReference>
<name>A0A7W9PAH4_9NOCA</name>
<accession>A0A7W9PAH4</accession>
<protein>
    <submittedName>
        <fullName evidence="7">ABC-2 type transport system ATP-binding protein</fullName>
    </submittedName>
</protein>
<dbReference type="SMART" id="SM00382">
    <property type="entry name" value="AAA"/>
    <property type="match status" value="1"/>
</dbReference>
<evidence type="ECO:0000313" key="7">
    <source>
        <dbReference type="EMBL" id="MBB5912411.1"/>
    </source>
</evidence>
<dbReference type="PANTHER" id="PTHR43335">
    <property type="entry name" value="ABC TRANSPORTER, ATP-BINDING PROTEIN"/>
    <property type="match status" value="1"/>
</dbReference>
<feature type="domain" description="ABC transporter" evidence="6">
    <location>
        <begin position="9"/>
        <end position="233"/>
    </location>
</feature>
<evidence type="ECO:0000313" key="8">
    <source>
        <dbReference type="Proteomes" id="UP000540412"/>
    </source>
</evidence>
<dbReference type="Gene3D" id="3.40.50.300">
    <property type="entry name" value="P-loop containing nucleotide triphosphate hydrolases"/>
    <property type="match status" value="1"/>
</dbReference>
<dbReference type="Pfam" id="PF00005">
    <property type="entry name" value="ABC_tran"/>
    <property type="match status" value="1"/>
</dbReference>
<comment type="similarity">
    <text evidence="1">Belongs to the ABC transporter superfamily.</text>
</comment>
<feature type="region of interest" description="Disordered" evidence="5">
    <location>
        <begin position="67"/>
        <end position="96"/>
    </location>
</feature>
<dbReference type="InterPro" id="IPR003593">
    <property type="entry name" value="AAA+_ATPase"/>
</dbReference>
<evidence type="ECO:0000256" key="3">
    <source>
        <dbReference type="ARBA" id="ARBA00022741"/>
    </source>
</evidence>
<evidence type="ECO:0000256" key="4">
    <source>
        <dbReference type="ARBA" id="ARBA00022840"/>
    </source>
</evidence>
<dbReference type="EMBL" id="JACHIT010000001">
    <property type="protein sequence ID" value="MBB5912411.1"/>
    <property type="molecule type" value="Genomic_DNA"/>
</dbReference>
<keyword evidence="2" id="KW-0813">Transport</keyword>
<dbReference type="AlphaFoldDB" id="A0A7W9PAH4"/>
<dbReference type="GO" id="GO:0005524">
    <property type="term" value="F:ATP binding"/>
    <property type="evidence" value="ECO:0007669"/>
    <property type="project" value="UniProtKB-KW"/>
</dbReference>
<gene>
    <name evidence="7" type="ORF">BJY24_001278</name>
</gene>
<evidence type="ECO:0000256" key="5">
    <source>
        <dbReference type="SAM" id="MobiDB-lite"/>
    </source>
</evidence>
<dbReference type="InterPro" id="IPR027417">
    <property type="entry name" value="P-loop_NTPase"/>
</dbReference>
<organism evidence="7 8">
    <name type="scientific">Nocardia transvalensis</name>
    <dbReference type="NCBI Taxonomy" id="37333"/>
    <lineage>
        <taxon>Bacteria</taxon>
        <taxon>Bacillati</taxon>
        <taxon>Actinomycetota</taxon>
        <taxon>Actinomycetes</taxon>
        <taxon>Mycobacteriales</taxon>
        <taxon>Nocardiaceae</taxon>
        <taxon>Nocardia</taxon>
    </lineage>
</organism>
<dbReference type="PANTHER" id="PTHR43335:SF4">
    <property type="entry name" value="ABC TRANSPORTER, ATP-BINDING PROTEIN"/>
    <property type="match status" value="1"/>
</dbReference>
<dbReference type="GO" id="GO:0016887">
    <property type="term" value="F:ATP hydrolysis activity"/>
    <property type="evidence" value="ECO:0007669"/>
    <property type="project" value="InterPro"/>
</dbReference>
<dbReference type="RefSeq" id="WP_040750282.1">
    <property type="nucleotide sequence ID" value="NZ_JACHIT010000001.1"/>
</dbReference>
<keyword evidence="4 7" id="KW-0067">ATP-binding</keyword>
<evidence type="ECO:0000256" key="1">
    <source>
        <dbReference type="ARBA" id="ARBA00005417"/>
    </source>
</evidence>
<dbReference type="PROSITE" id="PS50893">
    <property type="entry name" value="ABC_TRANSPORTER_2"/>
    <property type="match status" value="1"/>
</dbReference>
<dbReference type="Proteomes" id="UP000540412">
    <property type="component" value="Unassembled WGS sequence"/>
</dbReference>
<comment type="caution">
    <text evidence="7">The sequence shown here is derived from an EMBL/GenBank/DDBJ whole genome shotgun (WGS) entry which is preliminary data.</text>
</comment>
<evidence type="ECO:0000256" key="2">
    <source>
        <dbReference type="ARBA" id="ARBA00022448"/>
    </source>
</evidence>
<proteinExistence type="inferred from homology"/>
<dbReference type="InterPro" id="IPR003439">
    <property type="entry name" value="ABC_transporter-like_ATP-bd"/>
</dbReference>